<protein>
    <submittedName>
        <fullName evidence="1">Uncharacterized protein</fullName>
    </submittedName>
</protein>
<sequence length="111" mass="12371">MCNQLLLPHGRSFLKSHFEFRALFDFVRKSGRSTVIGSTTNTRKIKYILLVCVCEPPSFLLIGCTLRKSGSSQRNSGSIYNSIYYTHPSTIIAAPTSSVIDLVSLIINLCR</sequence>
<dbReference type="EMBL" id="JAOYFB010000001">
    <property type="protein sequence ID" value="KAK4002635.1"/>
    <property type="molecule type" value="Genomic_DNA"/>
</dbReference>
<comment type="caution">
    <text evidence="1">The sequence shown here is derived from an EMBL/GenBank/DDBJ whole genome shotgun (WGS) entry which is preliminary data.</text>
</comment>
<evidence type="ECO:0000313" key="2">
    <source>
        <dbReference type="Proteomes" id="UP001234178"/>
    </source>
</evidence>
<keyword evidence="2" id="KW-1185">Reference proteome</keyword>
<evidence type="ECO:0000313" key="1">
    <source>
        <dbReference type="EMBL" id="KAK4002635.1"/>
    </source>
</evidence>
<dbReference type="Proteomes" id="UP001234178">
    <property type="component" value="Unassembled WGS sequence"/>
</dbReference>
<accession>A0ABQ9YQ68</accession>
<gene>
    <name evidence="1" type="ORF">OUZ56_004447</name>
</gene>
<name>A0ABQ9YQ68_9CRUS</name>
<proteinExistence type="predicted"/>
<reference evidence="1 2" key="1">
    <citation type="journal article" date="2023" name="Nucleic Acids Res.">
        <title>The hologenome of Daphnia magna reveals possible DNA methylation and microbiome-mediated evolution of the host genome.</title>
        <authorList>
            <person name="Chaturvedi A."/>
            <person name="Li X."/>
            <person name="Dhandapani V."/>
            <person name="Marshall H."/>
            <person name="Kissane S."/>
            <person name="Cuenca-Cambronero M."/>
            <person name="Asole G."/>
            <person name="Calvet F."/>
            <person name="Ruiz-Romero M."/>
            <person name="Marangio P."/>
            <person name="Guigo R."/>
            <person name="Rago D."/>
            <person name="Mirbahai L."/>
            <person name="Eastwood N."/>
            <person name="Colbourne J.K."/>
            <person name="Zhou J."/>
            <person name="Mallon E."/>
            <person name="Orsini L."/>
        </authorList>
    </citation>
    <scope>NUCLEOTIDE SEQUENCE [LARGE SCALE GENOMIC DNA]</scope>
    <source>
        <strain evidence="1">LRV0_1</strain>
    </source>
</reference>
<organism evidence="1 2">
    <name type="scientific">Daphnia magna</name>
    <dbReference type="NCBI Taxonomy" id="35525"/>
    <lineage>
        <taxon>Eukaryota</taxon>
        <taxon>Metazoa</taxon>
        <taxon>Ecdysozoa</taxon>
        <taxon>Arthropoda</taxon>
        <taxon>Crustacea</taxon>
        <taxon>Branchiopoda</taxon>
        <taxon>Diplostraca</taxon>
        <taxon>Cladocera</taxon>
        <taxon>Anomopoda</taxon>
        <taxon>Daphniidae</taxon>
        <taxon>Daphnia</taxon>
    </lineage>
</organism>